<keyword evidence="3" id="KW-0411">Iron-sulfur</keyword>
<name>A0A2M7BZ06_9BACT</name>
<dbReference type="PANTHER" id="PTHR43432">
    <property type="entry name" value="SLR0285 PROTEIN"/>
    <property type="match status" value="1"/>
</dbReference>
<dbReference type="SUPFAM" id="SSF102114">
    <property type="entry name" value="Radical SAM enzymes"/>
    <property type="match status" value="1"/>
</dbReference>
<dbReference type="Proteomes" id="UP000230324">
    <property type="component" value="Unassembled WGS sequence"/>
</dbReference>
<keyword evidence="1" id="KW-0479">Metal-binding</keyword>
<dbReference type="SFLD" id="SFLDG01084">
    <property type="entry name" value="Uncharacterised_Radical_SAM_Su"/>
    <property type="match status" value="1"/>
</dbReference>
<organism evidence="5 6">
    <name type="scientific">Candidatus Nealsonbacteria bacterium CG03_land_8_20_14_0_80_36_12</name>
    <dbReference type="NCBI Taxonomy" id="1974701"/>
    <lineage>
        <taxon>Bacteria</taxon>
        <taxon>Candidatus Nealsoniibacteriota</taxon>
    </lineage>
</organism>
<sequence length="273" mass="31614">MNGIKVREINAKGIITKSKLPDADFVVNPYVGCQHGCIYCYSEFMKRFTGHQEAWGSFVDVKINGPELADAHGQYRGKIILFSSVTDPYQPLEAKYGLTRRILERLVDEQPVIEILTKSGLVSRDLDVLKRFNDATVGISLSTLDRHCSRQLEPLAATPESRLDALKCCKTAGLKTYVFVSPIFPYITELEEIIRLAAPYADYFMFENLNLRPTNRAKVYRYLEENRPELLPKYRKIYDSRDNRYWDDLKAEIEELCRMHEKEARIYFHHGGF</sequence>
<dbReference type="GO" id="GO:0046872">
    <property type="term" value="F:metal ion binding"/>
    <property type="evidence" value="ECO:0007669"/>
    <property type="project" value="UniProtKB-KW"/>
</dbReference>
<proteinExistence type="predicted"/>
<accession>A0A2M7BZ06</accession>
<evidence type="ECO:0000313" key="6">
    <source>
        <dbReference type="Proteomes" id="UP000230324"/>
    </source>
</evidence>
<dbReference type="InterPro" id="IPR007197">
    <property type="entry name" value="rSAM"/>
</dbReference>
<evidence type="ECO:0000256" key="2">
    <source>
        <dbReference type="ARBA" id="ARBA00023004"/>
    </source>
</evidence>
<protein>
    <submittedName>
        <fullName evidence="5">Radical SAM protein</fullName>
    </submittedName>
</protein>
<dbReference type="Gene3D" id="3.80.30.30">
    <property type="match status" value="1"/>
</dbReference>
<dbReference type="SFLD" id="SFLDS00029">
    <property type="entry name" value="Radical_SAM"/>
    <property type="match status" value="1"/>
</dbReference>
<keyword evidence="2" id="KW-0408">Iron</keyword>
<dbReference type="CDD" id="cd01335">
    <property type="entry name" value="Radical_SAM"/>
    <property type="match status" value="1"/>
</dbReference>
<dbReference type="GO" id="GO:0003824">
    <property type="term" value="F:catalytic activity"/>
    <property type="evidence" value="ECO:0007669"/>
    <property type="project" value="InterPro"/>
</dbReference>
<dbReference type="EMBL" id="PEUV01000004">
    <property type="protein sequence ID" value="PIV12870.1"/>
    <property type="molecule type" value="Genomic_DNA"/>
</dbReference>
<dbReference type="PANTHER" id="PTHR43432:SF6">
    <property type="entry name" value="RADICAL SAM CORE DOMAIN-CONTAINING PROTEIN"/>
    <property type="match status" value="1"/>
</dbReference>
<dbReference type="Pfam" id="PF04055">
    <property type="entry name" value="Radical_SAM"/>
    <property type="match status" value="1"/>
</dbReference>
<reference evidence="6" key="1">
    <citation type="submission" date="2017-09" db="EMBL/GenBank/DDBJ databases">
        <title>Depth-based differentiation of microbial function through sediment-hosted aquifers and enrichment of novel symbionts in the deep terrestrial subsurface.</title>
        <authorList>
            <person name="Probst A.J."/>
            <person name="Ladd B."/>
            <person name="Jarett J.K."/>
            <person name="Geller-Mcgrath D.E."/>
            <person name="Sieber C.M.K."/>
            <person name="Emerson J.B."/>
            <person name="Anantharaman K."/>
            <person name="Thomas B.C."/>
            <person name="Malmstrom R."/>
            <person name="Stieglmeier M."/>
            <person name="Klingl A."/>
            <person name="Woyke T."/>
            <person name="Ryan C.M."/>
            <person name="Banfield J.F."/>
        </authorList>
    </citation>
    <scope>NUCLEOTIDE SEQUENCE [LARGE SCALE GENOMIC DNA]</scope>
</reference>
<dbReference type="InterPro" id="IPR040086">
    <property type="entry name" value="MJ0683-like"/>
</dbReference>
<evidence type="ECO:0000259" key="4">
    <source>
        <dbReference type="Pfam" id="PF04055"/>
    </source>
</evidence>
<dbReference type="InterPro" id="IPR058240">
    <property type="entry name" value="rSAM_sf"/>
</dbReference>
<feature type="domain" description="Radical SAM core" evidence="4">
    <location>
        <begin position="27"/>
        <end position="196"/>
    </location>
</feature>
<evidence type="ECO:0000313" key="5">
    <source>
        <dbReference type="EMBL" id="PIV12870.1"/>
    </source>
</evidence>
<comment type="caution">
    <text evidence="5">The sequence shown here is derived from an EMBL/GenBank/DDBJ whole genome shotgun (WGS) entry which is preliminary data.</text>
</comment>
<gene>
    <name evidence="5" type="ORF">COS47_00200</name>
</gene>
<dbReference type="AlphaFoldDB" id="A0A2M7BZ06"/>
<dbReference type="GO" id="GO:0051536">
    <property type="term" value="F:iron-sulfur cluster binding"/>
    <property type="evidence" value="ECO:0007669"/>
    <property type="project" value="UniProtKB-KW"/>
</dbReference>
<evidence type="ECO:0000256" key="3">
    <source>
        <dbReference type="ARBA" id="ARBA00023014"/>
    </source>
</evidence>
<evidence type="ECO:0000256" key="1">
    <source>
        <dbReference type="ARBA" id="ARBA00022723"/>
    </source>
</evidence>